<keyword evidence="3 6" id="KW-1133">Transmembrane helix</keyword>
<evidence type="ECO:0000256" key="4">
    <source>
        <dbReference type="ARBA" id="ARBA00023136"/>
    </source>
</evidence>
<dbReference type="PANTHER" id="PTHR23502:SF23">
    <property type="entry name" value="FLUCONAZOLE RESISTANCE PROTEIN 1"/>
    <property type="match status" value="1"/>
</dbReference>
<evidence type="ECO:0000256" key="5">
    <source>
        <dbReference type="SAM" id="MobiDB-lite"/>
    </source>
</evidence>
<keyword evidence="8" id="KW-1185">Reference proteome</keyword>
<dbReference type="PANTHER" id="PTHR23502">
    <property type="entry name" value="MAJOR FACILITATOR SUPERFAMILY"/>
    <property type="match status" value="1"/>
</dbReference>
<feature type="transmembrane region" description="Helical" evidence="6">
    <location>
        <begin position="427"/>
        <end position="449"/>
    </location>
</feature>
<feature type="transmembrane region" description="Helical" evidence="6">
    <location>
        <begin position="109"/>
        <end position="130"/>
    </location>
</feature>
<feature type="transmembrane region" description="Helical" evidence="6">
    <location>
        <begin position="180"/>
        <end position="206"/>
    </location>
</feature>
<dbReference type="Gene3D" id="1.20.1250.20">
    <property type="entry name" value="MFS general substrate transporter like domains"/>
    <property type="match status" value="1"/>
</dbReference>
<accession>A0A0D2FZJ1</accession>
<evidence type="ECO:0008006" key="9">
    <source>
        <dbReference type="Google" id="ProtNLM"/>
    </source>
</evidence>
<proteinExistence type="predicted"/>
<evidence type="ECO:0000313" key="8">
    <source>
        <dbReference type="Proteomes" id="UP000054266"/>
    </source>
</evidence>
<dbReference type="STRING" id="5601.A0A0D2FZJ1"/>
<keyword evidence="2 6" id="KW-0812">Transmembrane</keyword>
<evidence type="ECO:0000256" key="6">
    <source>
        <dbReference type="SAM" id="Phobius"/>
    </source>
</evidence>
<reference evidence="7 8" key="1">
    <citation type="submission" date="2015-01" db="EMBL/GenBank/DDBJ databases">
        <title>The Genome Sequence of Capronia semiimmersa CBS27337.</title>
        <authorList>
            <consortium name="The Broad Institute Genomics Platform"/>
            <person name="Cuomo C."/>
            <person name="de Hoog S."/>
            <person name="Gorbushina A."/>
            <person name="Stielow B."/>
            <person name="Teixiera M."/>
            <person name="Abouelleil A."/>
            <person name="Chapman S.B."/>
            <person name="Priest M."/>
            <person name="Young S.K."/>
            <person name="Wortman J."/>
            <person name="Nusbaum C."/>
            <person name="Birren B."/>
        </authorList>
    </citation>
    <scope>NUCLEOTIDE SEQUENCE [LARGE SCALE GENOMIC DNA]</scope>
    <source>
        <strain evidence="7 8">CBS 27337</strain>
    </source>
</reference>
<evidence type="ECO:0000313" key="7">
    <source>
        <dbReference type="EMBL" id="KIW73928.1"/>
    </source>
</evidence>
<dbReference type="GO" id="GO:0015244">
    <property type="term" value="F:fluconazole transmembrane transporter activity"/>
    <property type="evidence" value="ECO:0007669"/>
    <property type="project" value="TreeGrafter"/>
</dbReference>
<dbReference type="Proteomes" id="UP000054266">
    <property type="component" value="Unassembled WGS sequence"/>
</dbReference>
<keyword evidence="4 6" id="KW-0472">Membrane</keyword>
<dbReference type="GO" id="GO:0005886">
    <property type="term" value="C:plasma membrane"/>
    <property type="evidence" value="ECO:0007669"/>
    <property type="project" value="TreeGrafter"/>
</dbReference>
<feature type="transmembrane region" description="Helical" evidence="6">
    <location>
        <begin position="455"/>
        <end position="482"/>
    </location>
</feature>
<dbReference type="EMBL" id="KN846956">
    <property type="protein sequence ID" value="KIW73928.1"/>
    <property type="molecule type" value="Genomic_DNA"/>
</dbReference>
<evidence type="ECO:0000256" key="3">
    <source>
        <dbReference type="ARBA" id="ARBA00022989"/>
    </source>
</evidence>
<dbReference type="GO" id="GO:1990961">
    <property type="term" value="P:xenobiotic detoxification by transmembrane export across the plasma membrane"/>
    <property type="evidence" value="ECO:0007669"/>
    <property type="project" value="TreeGrafter"/>
</dbReference>
<feature type="transmembrane region" description="Helical" evidence="6">
    <location>
        <begin position="238"/>
        <end position="260"/>
    </location>
</feature>
<feature type="transmembrane region" description="Helical" evidence="6">
    <location>
        <begin position="522"/>
        <end position="543"/>
    </location>
</feature>
<gene>
    <name evidence="7" type="ORF">PV04_02007</name>
</gene>
<evidence type="ECO:0000256" key="1">
    <source>
        <dbReference type="ARBA" id="ARBA00004141"/>
    </source>
</evidence>
<feature type="transmembrane region" description="Helical" evidence="6">
    <location>
        <begin position="383"/>
        <end position="403"/>
    </location>
</feature>
<protein>
    <recommendedName>
        <fullName evidence="9">Major facilitator superfamily (MFS) profile domain-containing protein</fullName>
    </recommendedName>
</protein>
<dbReference type="Pfam" id="PF07690">
    <property type="entry name" value="MFS_1"/>
    <property type="match status" value="1"/>
</dbReference>
<evidence type="ECO:0000256" key="2">
    <source>
        <dbReference type="ARBA" id="ARBA00022692"/>
    </source>
</evidence>
<name>A0A0D2FZJ1_9EURO</name>
<feature type="transmembrane region" description="Helical" evidence="6">
    <location>
        <begin position="142"/>
        <end position="160"/>
    </location>
</feature>
<feature type="transmembrane region" description="Helical" evidence="6">
    <location>
        <begin position="344"/>
        <end position="363"/>
    </location>
</feature>
<dbReference type="InterPro" id="IPR036259">
    <property type="entry name" value="MFS_trans_sf"/>
</dbReference>
<dbReference type="SUPFAM" id="SSF103473">
    <property type="entry name" value="MFS general substrate transporter"/>
    <property type="match status" value="1"/>
</dbReference>
<feature type="transmembrane region" description="Helical" evidence="6">
    <location>
        <begin position="266"/>
        <end position="285"/>
    </location>
</feature>
<feature type="transmembrane region" description="Helical" evidence="6">
    <location>
        <begin position="489"/>
        <end position="510"/>
    </location>
</feature>
<dbReference type="AlphaFoldDB" id="A0A0D2FZJ1"/>
<comment type="subcellular location">
    <subcellularLocation>
        <location evidence="1">Membrane</location>
        <topology evidence="1">Multi-pass membrane protein</topology>
    </subcellularLocation>
</comment>
<dbReference type="InterPro" id="IPR011701">
    <property type="entry name" value="MFS"/>
</dbReference>
<feature type="region of interest" description="Disordered" evidence="5">
    <location>
        <begin position="48"/>
        <end position="84"/>
    </location>
</feature>
<organism evidence="7 8">
    <name type="scientific">Phialophora macrospora</name>
    <dbReference type="NCBI Taxonomy" id="1851006"/>
    <lineage>
        <taxon>Eukaryota</taxon>
        <taxon>Fungi</taxon>
        <taxon>Dikarya</taxon>
        <taxon>Ascomycota</taxon>
        <taxon>Pezizomycotina</taxon>
        <taxon>Eurotiomycetes</taxon>
        <taxon>Chaetothyriomycetidae</taxon>
        <taxon>Chaetothyriales</taxon>
        <taxon>Herpotrichiellaceae</taxon>
        <taxon>Phialophora</taxon>
    </lineage>
</organism>
<sequence length="555" mass="61098">MLEYIKEAPAGRFLRFLGFQRPWLAFPEEQPGFEPGLMQMPAVVGETSAAASDTETDLEKTMPKGSAATRATEKDESARSQSPDTQVVVVAFTEDDPANPRNWPHGKKMWTLTVVNLYTFCVYCTASIVTPTADAMMARYHVSLVVASLGLSMYVVGYAVGPMFLSPISEIPRIGRNPPYLYGFAAFFVVSIALAFVDSFPAIIVLRWLQGLAGSPALASGAASIEDIYDIYSAPYGYVWWIAAMYCGPAIGPLMAGYAVSDSWRWPLYEVVIMSGIILCLLPFLPETYPGTILLRRAERLRHAPGGQDRYEYRTETELHPTPFSKALFEALIRPLEITTKDPAVLYAALYGGLVYATYYSFFEAFPIVYLGTYRMTLGELGLVFLSLMTGCIIGLAAYYAYLRSWFIPHARKSHADTGKPVEQEEWLRPGLCGVWGPPAGLLLFAWAARADVHWIVPTVGINIWAGGSFCMFQSIICYVALAYPKYVASLFAANDFVRSMMAAAFVQFSHSMYVDLGVGKGVSVIASLSGVGVAGMYGLYYFGAWLRARSQFTG</sequence>
<dbReference type="HOGENOM" id="CLU_008455_11_1_1"/>